<evidence type="ECO:0000313" key="3">
    <source>
        <dbReference type="Proteomes" id="UP000054485"/>
    </source>
</evidence>
<dbReference type="EMBL" id="KN835182">
    <property type="protein sequence ID" value="KIK44871.1"/>
    <property type="molecule type" value="Genomic_DNA"/>
</dbReference>
<evidence type="ECO:0000313" key="2">
    <source>
        <dbReference type="EMBL" id="KIK44871.1"/>
    </source>
</evidence>
<evidence type="ECO:0000256" key="1">
    <source>
        <dbReference type="SAM" id="MobiDB-lite"/>
    </source>
</evidence>
<dbReference type="OrthoDB" id="2855464at2759"/>
<dbReference type="InParanoid" id="A0A0D0ASZ8"/>
<reference evidence="3" key="2">
    <citation type="submission" date="2015-01" db="EMBL/GenBank/DDBJ databases">
        <title>Evolutionary Origins and Diversification of the Mycorrhizal Mutualists.</title>
        <authorList>
            <consortium name="DOE Joint Genome Institute"/>
            <consortium name="Mycorrhizal Genomics Consortium"/>
            <person name="Kohler A."/>
            <person name="Kuo A."/>
            <person name="Nagy L.G."/>
            <person name="Floudas D."/>
            <person name="Copeland A."/>
            <person name="Barry K.W."/>
            <person name="Cichocki N."/>
            <person name="Veneault-Fourrey C."/>
            <person name="LaButti K."/>
            <person name="Lindquist E.A."/>
            <person name="Lipzen A."/>
            <person name="Lundell T."/>
            <person name="Morin E."/>
            <person name="Murat C."/>
            <person name="Riley R."/>
            <person name="Ohm R."/>
            <person name="Sun H."/>
            <person name="Tunlid A."/>
            <person name="Henrissat B."/>
            <person name="Grigoriev I.V."/>
            <person name="Hibbett D.S."/>
            <person name="Martin F."/>
        </authorList>
    </citation>
    <scope>NUCLEOTIDE SEQUENCE [LARGE SCALE GENOMIC DNA]</scope>
    <source>
        <strain evidence="3">UH-Slu-Lm8-n1</strain>
    </source>
</reference>
<sequence>MQKSITSPSAAMHSTDDDYVTSQPNTITKTAAKAHTLHCGRAGCPGVIVYDAGTDWPTVSCLMNDHALVCKGGRYGLTNLPPRSDVHSAQHALCPPRLVPASWGIHGSNRDEVIAGGSGQRINEDQRKQELENDEDHQA</sequence>
<name>A0A0D0ASZ8_9AGAM</name>
<feature type="region of interest" description="Disordered" evidence="1">
    <location>
        <begin position="1"/>
        <end position="20"/>
    </location>
</feature>
<accession>A0A0D0ASZ8</accession>
<dbReference type="Proteomes" id="UP000054485">
    <property type="component" value="Unassembled WGS sequence"/>
</dbReference>
<proteinExistence type="predicted"/>
<gene>
    <name evidence="2" type="ORF">CY34DRAFT_802222</name>
</gene>
<dbReference type="AlphaFoldDB" id="A0A0D0ASZ8"/>
<keyword evidence="3" id="KW-1185">Reference proteome</keyword>
<protein>
    <submittedName>
        <fullName evidence="2">Uncharacterized protein</fullName>
    </submittedName>
</protein>
<reference evidence="2 3" key="1">
    <citation type="submission" date="2014-04" db="EMBL/GenBank/DDBJ databases">
        <authorList>
            <consortium name="DOE Joint Genome Institute"/>
            <person name="Kuo A."/>
            <person name="Ruytinx J."/>
            <person name="Rineau F."/>
            <person name="Colpaert J."/>
            <person name="Kohler A."/>
            <person name="Nagy L.G."/>
            <person name="Floudas D."/>
            <person name="Copeland A."/>
            <person name="Barry K.W."/>
            <person name="Cichocki N."/>
            <person name="Veneault-Fourrey C."/>
            <person name="LaButti K."/>
            <person name="Lindquist E.A."/>
            <person name="Lipzen A."/>
            <person name="Lundell T."/>
            <person name="Morin E."/>
            <person name="Murat C."/>
            <person name="Sun H."/>
            <person name="Tunlid A."/>
            <person name="Henrissat B."/>
            <person name="Grigoriev I.V."/>
            <person name="Hibbett D.S."/>
            <person name="Martin F."/>
            <person name="Nordberg H.P."/>
            <person name="Cantor M.N."/>
            <person name="Hua S.X."/>
        </authorList>
    </citation>
    <scope>NUCLEOTIDE SEQUENCE [LARGE SCALE GENOMIC DNA]</scope>
    <source>
        <strain evidence="2 3">UH-Slu-Lm8-n1</strain>
    </source>
</reference>
<organism evidence="2 3">
    <name type="scientific">Suillus luteus UH-Slu-Lm8-n1</name>
    <dbReference type="NCBI Taxonomy" id="930992"/>
    <lineage>
        <taxon>Eukaryota</taxon>
        <taxon>Fungi</taxon>
        <taxon>Dikarya</taxon>
        <taxon>Basidiomycota</taxon>
        <taxon>Agaricomycotina</taxon>
        <taxon>Agaricomycetes</taxon>
        <taxon>Agaricomycetidae</taxon>
        <taxon>Boletales</taxon>
        <taxon>Suillineae</taxon>
        <taxon>Suillaceae</taxon>
        <taxon>Suillus</taxon>
    </lineage>
</organism>
<feature type="region of interest" description="Disordered" evidence="1">
    <location>
        <begin position="109"/>
        <end position="139"/>
    </location>
</feature>
<feature type="compositionally biased region" description="Basic and acidic residues" evidence="1">
    <location>
        <begin position="122"/>
        <end position="139"/>
    </location>
</feature>
<dbReference type="HOGENOM" id="CLU_1846430_0_0_1"/>